<dbReference type="OrthoDB" id="5627570at2759"/>
<keyword evidence="3" id="KW-1185">Reference proteome</keyword>
<accession>A0A2T9ZCS5</accession>
<sequence>MNKTNNNENNKLGLTVVTWNVQGLQDNKRIIETLKHLSTSKYDIICLQETHYKHAVNLNWEKAWKRESIWIPEYEIIEKIENKLKLTNLHDIYSQVGMFTWHSHSGKHKSRIDHILVSENMINRCSKLSTLIGNTSEHLQLYTILETFPQEIPIKEWKYEEATIEIPEYKEKVCGAFEILKNIDQTEIGESWDNFKELIKAYIQEIEIKNKMSKKKRLT</sequence>
<evidence type="ECO:0000259" key="1">
    <source>
        <dbReference type="Pfam" id="PF03372"/>
    </source>
</evidence>
<dbReference type="Pfam" id="PF03372">
    <property type="entry name" value="Exo_endo_phos"/>
    <property type="match status" value="1"/>
</dbReference>
<protein>
    <recommendedName>
        <fullName evidence="1">Endonuclease/exonuclease/phosphatase domain-containing protein</fullName>
    </recommendedName>
</protein>
<dbReference type="SUPFAM" id="SSF56219">
    <property type="entry name" value="DNase I-like"/>
    <property type="match status" value="1"/>
</dbReference>
<dbReference type="AlphaFoldDB" id="A0A2T9ZCS5"/>
<gene>
    <name evidence="2" type="ORF">BB560_003144</name>
</gene>
<reference evidence="2 3" key="1">
    <citation type="journal article" date="2018" name="MBio">
        <title>Comparative Genomics Reveals the Core Gene Toolbox for the Fungus-Insect Symbiosis.</title>
        <authorList>
            <person name="Wang Y."/>
            <person name="Stata M."/>
            <person name="Wang W."/>
            <person name="Stajich J.E."/>
            <person name="White M.M."/>
            <person name="Moncalvo J.M."/>
        </authorList>
    </citation>
    <scope>NUCLEOTIDE SEQUENCE [LARGE SCALE GENOMIC DNA]</scope>
    <source>
        <strain evidence="2 3">SC-DP-2</strain>
    </source>
</reference>
<evidence type="ECO:0000313" key="3">
    <source>
        <dbReference type="Proteomes" id="UP000245609"/>
    </source>
</evidence>
<dbReference type="Gene3D" id="3.60.10.10">
    <property type="entry name" value="Endonuclease/exonuclease/phosphatase"/>
    <property type="match status" value="1"/>
</dbReference>
<dbReference type="InterPro" id="IPR036691">
    <property type="entry name" value="Endo/exonu/phosph_ase_sf"/>
</dbReference>
<proteinExistence type="predicted"/>
<organism evidence="2 3">
    <name type="scientific">Smittium megazygosporum</name>
    <dbReference type="NCBI Taxonomy" id="133381"/>
    <lineage>
        <taxon>Eukaryota</taxon>
        <taxon>Fungi</taxon>
        <taxon>Fungi incertae sedis</taxon>
        <taxon>Zoopagomycota</taxon>
        <taxon>Kickxellomycotina</taxon>
        <taxon>Harpellomycetes</taxon>
        <taxon>Harpellales</taxon>
        <taxon>Legeriomycetaceae</taxon>
        <taxon>Smittium</taxon>
    </lineage>
</organism>
<name>A0A2T9ZCS5_9FUNG</name>
<dbReference type="InterPro" id="IPR005135">
    <property type="entry name" value="Endo/exonuclease/phosphatase"/>
</dbReference>
<dbReference type="EMBL" id="MBFS01000479">
    <property type="protein sequence ID" value="PVV02403.1"/>
    <property type="molecule type" value="Genomic_DNA"/>
</dbReference>
<feature type="domain" description="Endonuclease/exonuclease/phosphatase" evidence="1">
    <location>
        <begin position="17"/>
        <end position="62"/>
    </location>
</feature>
<evidence type="ECO:0000313" key="2">
    <source>
        <dbReference type="EMBL" id="PVV02403.1"/>
    </source>
</evidence>
<dbReference type="GO" id="GO:0003824">
    <property type="term" value="F:catalytic activity"/>
    <property type="evidence" value="ECO:0007669"/>
    <property type="project" value="InterPro"/>
</dbReference>
<dbReference type="Proteomes" id="UP000245609">
    <property type="component" value="Unassembled WGS sequence"/>
</dbReference>
<comment type="caution">
    <text evidence="2">The sequence shown here is derived from an EMBL/GenBank/DDBJ whole genome shotgun (WGS) entry which is preliminary data.</text>
</comment>